<name>A0A508WW54_9HYPH</name>
<sequence length="93" mass="10080">MSSVGAGGFRAFPLFSESRKLSNPFFAAIPDGKPLRSFPGIGLDAVDRCNQATDADQNRCTSCLQALRTVPALARSLPSRNQHWPCTFHCAAR</sequence>
<gene>
    <name evidence="1" type="ORF">EMEDMD4_230030</name>
</gene>
<accession>A0A508WW54</accession>
<protein>
    <submittedName>
        <fullName evidence="1">Uncharacterized protein</fullName>
    </submittedName>
</protein>
<dbReference type="EMBL" id="CABFNB010000088">
    <property type="protein sequence ID" value="VTZ61029.1"/>
    <property type="molecule type" value="Genomic_DNA"/>
</dbReference>
<dbReference type="AlphaFoldDB" id="A0A508WW54"/>
<evidence type="ECO:0000313" key="1">
    <source>
        <dbReference type="EMBL" id="VTZ61029.1"/>
    </source>
</evidence>
<organism evidence="1">
    <name type="scientific">Sinorhizobium medicae</name>
    <dbReference type="NCBI Taxonomy" id="110321"/>
    <lineage>
        <taxon>Bacteria</taxon>
        <taxon>Pseudomonadati</taxon>
        <taxon>Pseudomonadota</taxon>
        <taxon>Alphaproteobacteria</taxon>
        <taxon>Hyphomicrobiales</taxon>
        <taxon>Rhizobiaceae</taxon>
        <taxon>Sinorhizobium/Ensifer group</taxon>
        <taxon>Sinorhizobium</taxon>
    </lineage>
</organism>
<reference evidence="1" key="1">
    <citation type="submission" date="2019-06" db="EMBL/GenBank/DDBJ databases">
        <authorList>
            <person name="Le Quere A."/>
            <person name="Colella S."/>
        </authorList>
    </citation>
    <scope>NUCLEOTIDE SEQUENCE</scope>
    <source>
        <strain evidence="1">EmedicaeMD41</strain>
    </source>
</reference>
<proteinExistence type="predicted"/>
<dbReference type="Proteomes" id="UP000507954">
    <property type="component" value="Unassembled WGS sequence"/>
</dbReference>